<feature type="transmembrane region" description="Helical" evidence="2">
    <location>
        <begin position="82"/>
        <end position="103"/>
    </location>
</feature>
<feature type="region of interest" description="Disordered" evidence="1">
    <location>
        <begin position="105"/>
        <end position="153"/>
    </location>
</feature>
<accession>A0A6A6UFQ9</accession>
<feature type="compositionally biased region" description="Basic and acidic residues" evidence="1">
    <location>
        <begin position="1"/>
        <end position="12"/>
    </location>
</feature>
<dbReference type="AlphaFoldDB" id="A0A6A6UFQ9"/>
<evidence type="ECO:0008006" key="5">
    <source>
        <dbReference type="Google" id="ProtNLM"/>
    </source>
</evidence>
<evidence type="ECO:0000256" key="2">
    <source>
        <dbReference type="SAM" id="Phobius"/>
    </source>
</evidence>
<dbReference type="Proteomes" id="UP000799302">
    <property type="component" value="Unassembled WGS sequence"/>
</dbReference>
<dbReference type="OrthoDB" id="5424430at2759"/>
<evidence type="ECO:0000313" key="3">
    <source>
        <dbReference type="EMBL" id="KAF2670640.1"/>
    </source>
</evidence>
<gene>
    <name evidence="3" type="ORF">BT63DRAFT_243786</name>
</gene>
<proteinExistence type="predicted"/>
<keyword evidence="2" id="KW-0472">Membrane</keyword>
<dbReference type="EMBL" id="MU004234">
    <property type="protein sequence ID" value="KAF2670640.1"/>
    <property type="molecule type" value="Genomic_DNA"/>
</dbReference>
<feature type="compositionally biased region" description="Low complexity" evidence="1">
    <location>
        <begin position="106"/>
        <end position="153"/>
    </location>
</feature>
<evidence type="ECO:0000313" key="4">
    <source>
        <dbReference type="Proteomes" id="UP000799302"/>
    </source>
</evidence>
<feature type="region of interest" description="Disordered" evidence="1">
    <location>
        <begin position="1"/>
        <end position="50"/>
    </location>
</feature>
<sequence length="276" mass="28794">MNTMAERTHSDLEAALPSSTAGVSSGLEVEPDDTYKEVQSQPNPPQEVYAYKSDNVPFSKSHGESPTTNQPRERLCGLAPKTFYIIAAIIIVVLVAAAVGGGVGGSQASKKSTASTSNSQTTTSSGSSNSIQGTITSAPSATTHPITTTSTVGPSTTLTVDCPSSNDTIYNANGALFQKICSDAPYNALNGLDVINEQSHTLDDCINACAGYNLVNQTAIRAGQNNVCNAVCWRATIQGDDFPGQCFGYTTQNSTGSFKLSGDTRCNSAAWINQSL</sequence>
<keyword evidence="2" id="KW-1133">Transmembrane helix</keyword>
<protein>
    <recommendedName>
        <fullName evidence="5">Apple domain-containing protein</fullName>
    </recommendedName>
</protein>
<evidence type="ECO:0000256" key="1">
    <source>
        <dbReference type="SAM" id="MobiDB-lite"/>
    </source>
</evidence>
<name>A0A6A6UFQ9_9PEZI</name>
<keyword evidence="2" id="KW-0812">Transmembrane</keyword>
<reference evidence="3" key="1">
    <citation type="journal article" date="2020" name="Stud. Mycol.">
        <title>101 Dothideomycetes genomes: a test case for predicting lifestyles and emergence of pathogens.</title>
        <authorList>
            <person name="Haridas S."/>
            <person name="Albert R."/>
            <person name="Binder M."/>
            <person name="Bloem J."/>
            <person name="Labutti K."/>
            <person name="Salamov A."/>
            <person name="Andreopoulos B."/>
            <person name="Baker S."/>
            <person name="Barry K."/>
            <person name="Bills G."/>
            <person name="Bluhm B."/>
            <person name="Cannon C."/>
            <person name="Castanera R."/>
            <person name="Culley D."/>
            <person name="Daum C."/>
            <person name="Ezra D."/>
            <person name="Gonzalez J."/>
            <person name="Henrissat B."/>
            <person name="Kuo A."/>
            <person name="Liang C."/>
            <person name="Lipzen A."/>
            <person name="Lutzoni F."/>
            <person name="Magnuson J."/>
            <person name="Mondo S."/>
            <person name="Nolan M."/>
            <person name="Ohm R."/>
            <person name="Pangilinan J."/>
            <person name="Park H.-J."/>
            <person name="Ramirez L."/>
            <person name="Alfaro M."/>
            <person name="Sun H."/>
            <person name="Tritt A."/>
            <person name="Yoshinaga Y."/>
            <person name="Zwiers L.-H."/>
            <person name="Turgeon B."/>
            <person name="Goodwin S."/>
            <person name="Spatafora J."/>
            <person name="Crous P."/>
            <person name="Grigoriev I."/>
        </authorList>
    </citation>
    <scope>NUCLEOTIDE SEQUENCE</scope>
    <source>
        <strain evidence="3">CBS 115976</strain>
    </source>
</reference>
<keyword evidence="4" id="KW-1185">Reference proteome</keyword>
<organism evidence="3 4">
    <name type="scientific">Microthyrium microscopicum</name>
    <dbReference type="NCBI Taxonomy" id="703497"/>
    <lineage>
        <taxon>Eukaryota</taxon>
        <taxon>Fungi</taxon>
        <taxon>Dikarya</taxon>
        <taxon>Ascomycota</taxon>
        <taxon>Pezizomycotina</taxon>
        <taxon>Dothideomycetes</taxon>
        <taxon>Dothideomycetes incertae sedis</taxon>
        <taxon>Microthyriales</taxon>
        <taxon>Microthyriaceae</taxon>
        <taxon>Microthyrium</taxon>
    </lineage>
</organism>